<dbReference type="EMBL" id="FPBK01000024">
    <property type="protein sequence ID" value="SFU77762.1"/>
    <property type="molecule type" value="Genomic_DNA"/>
</dbReference>
<evidence type="ECO:0000313" key="5">
    <source>
        <dbReference type="EMBL" id="SFU77762.1"/>
    </source>
</evidence>
<comment type="similarity">
    <text evidence="1">Belongs to the 'phage' integrase family.</text>
</comment>
<feature type="domain" description="Tyr recombinase" evidence="4">
    <location>
        <begin position="193"/>
        <end position="363"/>
    </location>
</feature>
<keyword evidence="3" id="KW-0233">DNA recombination</keyword>
<evidence type="ECO:0000256" key="3">
    <source>
        <dbReference type="ARBA" id="ARBA00023172"/>
    </source>
</evidence>
<evidence type="ECO:0000256" key="2">
    <source>
        <dbReference type="ARBA" id="ARBA00023125"/>
    </source>
</evidence>
<dbReference type="InterPro" id="IPR035386">
    <property type="entry name" value="Arm-DNA-bind_5"/>
</dbReference>
<evidence type="ECO:0000313" key="6">
    <source>
        <dbReference type="Proteomes" id="UP000199138"/>
    </source>
</evidence>
<dbReference type="Pfam" id="PF17293">
    <property type="entry name" value="Arm-DNA-bind_5"/>
    <property type="match status" value="1"/>
</dbReference>
<dbReference type="InterPro" id="IPR013762">
    <property type="entry name" value="Integrase-like_cat_sf"/>
</dbReference>
<dbReference type="Gene3D" id="1.10.150.130">
    <property type="match status" value="1"/>
</dbReference>
<dbReference type="GO" id="GO:0015074">
    <property type="term" value="P:DNA integration"/>
    <property type="evidence" value="ECO:0007669"/>
    <property type="project" value="InterPro"/>
</dbReference>
<dbReference type="InterPro" id="IPR002104">
    <property type="entry name" value="Integrase_catalytic"/>
</dbReference>
<dbReference type="InterPro" id="IPR011010">
    <property type="entry name" value="DNA_brk_join_enz"/>
</dbReference>
<dbReference type="RefSeq" id="WP_093026615.1">
    <property type="nucleotide sequence ID" value="NZ_FPBK01000024.1"/>
</dbReference>
<gene>
    <name evidence="5" type="ORF">SAMN05216480_12427</name>
</gene>
<dbReference type="STRING" id="1224947.SAMN05216480_12427"/>
<dbReference type="PANTHER" id="PTHR30349">
    <property type="entry name" value="PHAGE INTEGRASE-RELATED"/>
    <property type="match status" value="1"/>
</dbReference>
<sequence length="370" mass="43594">MKVTLRQRRKGKRISLYLDYYENGNRKYEYLKLYLTPEPDKGSLTKAQKLENKKILQLAESIRAKRHLEIQNNIYGFENKEKKQGNFFVYLEQWIERRSESKGNLAVWNSTLKHLKAYYPSGISFERIDEEWVEGFKEYLDKKALSRSKRELSQNTKSAYFKKLLAVLRQAVKEKVIQYNPAIYVENFKEEDTHMEFLTLEEVRKLFSTDSKHPQLKNAFLFSCLTGLRWSDITKLQWSEIQYSESYGNFIRFKQKKTKGAETLPISEQAFELLGEKGEPTQKVFENINNVQRNYDLLKDWVGDAEIKKNITFHCARHSFATLQLTLGTDIYTVSKMLGHKNLKTTQIYAKVIDDKKKQAAYRINLNPNG</sequence>
<dbReference type="InterPro" id="IPR025269">
    <property type="entry name" value="SAM-like_dom"/>
</dbReference>
<dbReference type="Pfam" id="PF00589">
    <property type="entry name" value="Phage_integrase"/>
    <property type="match status" value="1"/>
</dbReference>
<dbReference type="SUPFAM" id="SSF56349">
    <property type="entry name" value="DNA breaking-rejoining enzymes"/>
    <property type="match status" value="1"/>
</dbReference>
<dbReference type="InterPro" id="IPR050090">
    <property type="entry name" value="Tyrosine_recombinase_XerCD"/>
</dbReference>
<dbReference type="GO" id="GO:0006310">
    <property type="term" value="P:DNA recombination"/>
    <property type="evidence" value="ECO:0007669"/>
    <property type="project" value="UniProtKB-KW"/>
</dbReference>
<dbReference type="Proteomes" id="UP000199138">
    <property type="component" value="Unassembled WGS sequence"/>
</dbReference>
<dbReference type="GO" id="GO:0003677">
    <property type="term" value="F:DNA binding"/>
    <property type="evidence" value="ECO:0007669"/>
    <property type="project" value="UniProtKB-KW"/>
</dbReference>
<reference evidence="5 6" key="1">
    <citation type="submission" date="2016-10" db="EMBL/GenBank/DDBJ databases">
        <authorList>
            <person name="de Groot N.N."/>
        </authorList>
    </citation>
    <scope>NUCLEOTIDE SEQUENCE [LARGE SCALE GENOMIC DNA]</scope>
    <source>
        <strain evidence="5 6">CGMCC 1.12333</strain>
    </source>
</reference>
<accession>A0A1I7IY11</accession>
<keyword evidence="6" id="KW-1185">Reference proteome</keyword>
<dbReference type="CDD" id="cd01185">
    <property type="entry name" value="INTN1_C_like"/>
    <property type="match status" value="1"/>
</dbReference>
<dbReference type="Gene3D" id="1.10.443.10">
    <property type="entry name" value="Intergrase catalytic core"/>
    <property type="match status" value="1"/>
</dbReference>
<protein>
    <submittedName>
        <fullName evidence="5">Site-specific recombinase XerD</fullName>
    </submittedName>
</protein>
<dbReference type="OrthoDB" id="9806835at2"/>
<name>A0A1I7IY11_9FLAO</name>
<evidence type="ECO:0000256" key="1">
    <source>
        <dbReference type="ARBA" id="ARBA00008857"/>
    </source>
</evidence>
<dbReference type="PROSITE" id="PS51898">
    <property type="entry name" value="TYR_RECOMBINASE"/>
    <property type="match status" value="1"/>
</dbReference>
<dbReference type="AlphaFoldDB" id="A0A1I7IY11"/>
<proteinExistence type="inferred from homology"/>
<dbReference type="InterPro" id="IPR010998">
    <property type="entry name" value="Integrase_recombinase_N"/>
</dbReference>
<keyword evidence="2" id="KW-0238">DNA-binding</keyword>
<dbReference type="PANTHER" id="PTHR30349:SF64">
    <property type="entry name" value="PROPHAGE INTEGRASE INTD-RELATED"/>
    <property type="match status" value="1"/>
</dbReference>
<dbReference type="Pfam" id="PF13102">
    <property type="entry name" value="Phage_int_SAM_5"/>
    <property type="match status" value="1"/>
</dbReference>
<evidence type="ECO:0000259" key="4">
    <source>
        <dbReference type="PROSITE" id="PS51898"/>
    </source>
</evidence>
<organism evidence="5 6">
    <name type="scientific">Pustulibacterium marinum</name>
    <dbReference type="NCBI Taxonomy" id="1224947"/>
    <lineage>
        <taxon>Bacteria</taxon>
        <taxon>Pseudomonadati</taxon>
        <taxon>Bacteroidota</taxon>
        <taxon>Flavobacteriia</taxon>
        <taxon>Flavobacteriales</taxon>
        <taxon>Flavobacteriaceae</taxon>
        <taxon>Pustulibacterium</taxon>
    </lineage>
</organism>